<keyword evidence="3" id="KW-1185">Reference proteome</keyword>
<feature type="domain" description="AB hydrolase-1" evidence="1">
    <location>
        <begin position="56"/>
        <end position="115"/>
    </location>
</feature>
<dbReference type="InterPro" id="IPR029058">
    <property type="entry name" value="AB_hydrolase_fold"/>
</dbReference>
<evidence type="ECO:0000313" key="3">
    <source>
        <dbReference type="Proteomes" id="UP001321475"/>
    </source>
</evidence>
<dbReference type="Gene3D" id="3.40.50.1820">
    <property type="entry name" value="alpha/beta hydrolase"/>
    <property type="match status" value="1"/>
</dbReference>
<dbReference type="Proteomes" id="UP001321475">
    <property type="component" value="Chromosome"/>
</dbReference>
<sequence length="269" mass="29428">MILPGLALAPSDYDQLVEVLRRDGIADQVRVLDAWNVPITGPVHAIRRELGIRDGERLGVIGHSAGGLTALEWTLRHPDEVADLVMLDPTTPFGKNYPVLHPDGHLDRFARWAIPEGAPDVVGGAARQLGFRTVGGVADTMSDDEVRARYGDVAQWPGLWGQFTHSWAHERAVGELWAQSPDRLTGLVRPPLHLVAMQALAGTSFLRDQRDLAVRSGADVWAFRRHGHLFPLIEPDVVAQAVRGERPAGAHRPRFALEAGLPRRIGVTA</sequence>
<accession>A0ABM8G0A2</accession>
<name>A0ABM8G0A2_9CELL</name>
<dbReference type="EMBL" id="AP027729">
    <property type="protein sequence ID" value="BDZ41480.1"/>
    <property type="molecule type" value="Genomic_DNA"/>
</dbReference>
<dbReference type="Pfam" id="PF00561">
    <property type="entry name" value="Abhydrolase_1"/>
    <property type="match status" value="1"/>
</dbReference>
<evidence type="ECO:0000313" key="2">
    <source>
        <dbReference type="EMBL" id="BDZ41480.1"/>
    </source>
</evidence>
<dbReference type="RefSeq" id="WP_286218624.1">
    <property type="nucleotide sequence ID" value="NZ_AP027729.1"/>
</dbReference>
<evidence type="ECO:0000259" key="1">
    <source>
        <dbReference type="Pfam" id="PF00561"/>
    </source>
</evidence>
<protein>
    <recommendedName>
        <fullName evidence="1">AB hydrolase-1 domain-containing protein</fullName>
    </recommendedName>
</protein>
<dbReference type="SUPFAM" id="SSF53474">
    <property type="entry name" value="alpha/beta-Hydrolases"/>
    <property type="match status" value="1"/>
</dbReference>
<organism evidence="2 3">
    <name type="scientific">Paraoerskovia sediminicola</name>
    <dbReference type="NCBI Taxonomy" id="1138587"/>
    <lineage>
        <taxon>Bacteria</taxon>
        <taxon>Bacillati</taxon>
        <taxon>Actinomycetota</taxon>
        <taxon>Actinomycetes</taxon>
        <taxon>Micrococcales</taxon>
        <taxon>Cellulomonadaceae</taxon>
        <taxon>Paraoerskovia</taxon>
    </lineage>
</organism>
<reference evidence="3" key="1">
    <citation type="journal article" date="2019" name="Int. J. Syst. Evol. Microbiol.">
        <title>The Global Catalogue of Microorganisms (GCM) 10K type strain sequencing project: providing services to taxonomists for standard genome sequencing and annotation.</title>
        <authorList>
            <consortium name="The Broad Institute Genomics Platform"/>
            <consortium name="The Broad Institute Genome Sequencing Center for Infectious Disease"/>
            <person name="Wu L."/>
            <person name="Ma J."/>
        </authorList>
    </citation>
    <scope>NUCLEOTIDE SEQUENCE [LARGE SCALE GENOMIC DNA]</scope>
    <source>
        <strain evidence="3">NBRC 108565</strain>
    </source>
</reference>
<proteinExistence type="predicted"/>
<gene>
    <name evidence="2" type="ORF">GCM10025865_07790</name>
</gene>
<dbReference type="InterPro" id="IPR000073">
    <property type="entry name" value="AB_hydrolase_1"/>
</dbReference>